<keyword evidence="5" id="KW-1015">Disulfide bond</keyword>
<keyword evidence="6" id="KW-0325">Glycoprotein</keyword>
<proteinExistence type="predicted"/>
<dbReference type="Gene3D" id="1.10.575.10">
    <property type="entry name" value="P1 Nuclease"/>
    <property type="match status" value="1"/>
</dbReference>
<evidence type="ECO:0000256" key="4">
    <source>
        <dbReference type="ARBA" id="ARBA00022801"/>
    </source>
</evidence>
<dbReference type="CDD" id="cd11010">
    <property type="entry name" value="S1-P1_nuclease"/>
    <property type="match status" value="1"/>
</dbReference>
<dbReference type="InterPro" id="IPR003154">
    <property type="entry name" value="S1/P1nuclease"/>
</dbReference>
<evidence type="ECO:0000313" key="9">
    <source>
        <dbReference type="Proteomes" id="UP001595526"/>
    </source>
</evidence>
<dbReference type="EMBL" id="JBHRTA010000058">
    <property type="protein sequence ID" value="MFC3199620.1"/>
    <property type="molecule type" value="Genomic_DNA"/>
</dbReference>
<dbReference type="PANTHER" id="PTHR33146:SF26">
    <property type="entry name" value="ENDONUCLEASE 4"/>
    <property type="match status" value="1"/>
</dbReference>
<evidence type="ECO:0000256" key="3">
    <source>
        <dbReference type="ARBA" id="ARBA00022759"/>
    </source>
</evidence>
<keyword evidence="7" id="KW-0732">Signal</keyword>
<dbReference type="Proteomes" id="UP001595526">
    <property type="component" value="Unassembled WGS sequence"/>
</dbReference>
<reference evidence="9" key="1">
    <citation type="journal article" date="2019" name="Int. J. Syst. Evol. Microbiol.">
        <title>The Global Catalogue of Microorganisms (GCM) 10K type strain sequencing project: providing services to taxonomists for standard genome sequencing and annotation.</title>
        <authorList>
            <consortium name="The Broad Institute Genomics Platform"/>
            <consortium name="The Broad Institute Genome Sequencing Center for Infectious Disease"/>
            <person name="Wu L."/>
            <person name="Ma J."/>
        </authorList>
    </citation>
    <scope>NUCLEOTIDE SEQUENCE [LARGE SCALE GENOMIC DNA]</scope>
    <source>
        <strain evidence="9">KCTC 52416</strain>
    </source>
</reference>
<dbReference type="SUPFAM" id="SSF48537">
    <property type="entry name" value="Phospholipase C/P1 nuclease"/>
    <property type="match status" value="1"/>
</dbReference>
<keyword evidence="1" id="KW-0540">Nuclease</keyword>
<evidence type="ECO:0000256" key="5">
    <source>
        <dbReference type="ARBA" id="ARBA00023157"/>
    </source>
</evidence>
<evidence type="ECO:0000256" key="1">
    <source>
        <dbReference type="ARBA" id="ARBA00022722"/>
    </source>
</evidence>
<keyword evidence="4" id="KW-0378">Hydrolase</keyword>
<dbReference type="InterPro" id="IPR008947">
    <property type="entry name" value="PLipase_C/P1_nuclease_dom_sf"/>
</dbReference>
<evidence type="ECO:0000256" key="7">
    <source>
        <dbReference type="SAM" id="SignalP"/>
    </source>
</evidence>
<gene>
    <name evidence="8" type="ORF">ACFOET_18530</name>
</gene>
<sequence>MKKQHMIKIFVLALLVSIAPLLSNAWGAKGHRAIGRIAEQHLNKKALAEVRRLLGDESMAMVGTWADEVIRTEKYKDSQPWHYINIPKGLDRAGVHSFLAEHRDKKTAYSGIQEMIAILKDKSKSSDERADALKFLIHFVGDMHQPMHCGRLEDRGGNDIPALWRRDSTNLHAIWDSQVIEGIGLSFSEMAEEYDRMDPASIREIQRASIEDWFYSSYQISERIYGEIEANPSATQNTYMYVRQHRDDIKVAIRNAGYRLAGLLNDIL</sequence>
<organism evidence="8 9">
    <name type="scientific">Parapedobacter deserti</name>
    <dbReference type="NCBI Taxonomy" id="1912957"/>
    <lineage>
        <taxon>Bacteria</taxon>
        <taxon>Pseudomonadati</taxon>
        <taxon>Bacteroidota</taxon>
        <taxon>Sphingobacteriia</taxon>
        <taxon>Sphingobacteriales</taxon>
        <taxon>Sphingobacteriaceae</taxon>
        <taxon>Parapedobacter</taxon>
    </lineage>
</organism>
<feature type="signal peptide" evidence="7">
    <location>
        <begin position="1"/>
        <end position="25"/>
    </location>
</feature>
<evidence type="ECO:0000256" key="6">
    <source>
        <dbReference type="ARBA" id="ARBA00023180"/>
    </source>
</evidence>
<dbReference type="Pfam" id="PF02265">
    <property type="entry name" value="S1-P1_nuclease"/>
    <property type="match status" value="1"/>
</dbReference>
<keyword evidence="2" id="KW-0479">Metal-binding</keyword>
<name>A0ABV7JNE6_9SPHI</name>
<dbReference type="RefSeq" id="WP_379025418.1">
    <property type="nucleotide sequence ID" value="NZ_JBHRTA010000058.1"/>
</dbReference>
<keyword evidence="3" id="KW-0255">Endonuclease</keyword>
<dbReference type="PANTHER" id="PTHR33146">
    <property type="entry name" value="ENDONUCLEASE 4"/>
    <property type="match status" value="1"/>
</dbReference>
<keyword evidence="9" id="KW-1185">Reference proteome</keyword>
<protein>
    <submittedName>
        <fullName evidence="8">S1/P1 nuclease</fullName>
    </submittedName>
</protein>
<accession>A0ABV7JNE6</accession>
<comment type="caution">
    <text evidence="8">The sequence shown here is derived from an EMBL/GenBank/DDBJ whole genome shotgun (WGS) entry which is preliminary data.</text>
</comment>
<evidence type="ECO:0000313" key="8">
    <source>
        <dbReference type="EMBL" id="MFC3199620.1"/>
    </source>
</evidence>
<evidence type="ECO:0000256" key="2">
    <source>
        <dbReference type="ARBA" id="ARBA00022723"/>
    </source>
</evidence>
<feature type="chain" id="PRO_5046830820" evidence="7">
    <location>
        <begin position="26"/>
        <end position="268"/>
    </location>
</feature>